<name>A0A2R4SVN5_9ACTN</name>
<dbReference type="OrthoDB" id="3633479at2"/>
<keyword evidence="3" id="KW-1185">Reference proteome</keyword>
<dbReference type="Gene3D" id="3.40.50.300">
    <property type="entry name" value="P-loop containing nucleotide triphosphate hydrolases"/>
    <property type="match status" value="1"/>
</dbReference>
<feature type="region of interest" description="Disordered" evidence="1">
    <location>
        <begin position="850"/>
        <end position="871"/>
    </location>
</feature>
<sequence>MTVHASGEIATVWQMGAALVRIALGAASFAGDHLFLLTALTTLIYGAAAAAVRQLANRGSDGRVRFRLTPGATFDPDEEQIWRQATLLARAARSGKWWVPARARTVRVVLRADGTRPLDYFLEGPRASAQLLAATPFKQVTASKTEQKRDKRREFTVRAEFTLSGPLTRTLREVPLQPDPLQPLVDAVATLRSDLGDLAEVCLDLQPVGRWQLKLRRWRLLAEARERARRTARRESRAAHADSADAEGSLRYQLSALLNGDTSGNRMVLPAQPRPIDRAKTLGKLHESAGLLRIQLLVRCSSDHKGRAEARLAHLAAAFDVFAGPAHLGRRGLSFGPWRIGSDHRIYRRAFDERWQRAQIHGPVSWVRPQEIAGLLKPPTVHCQLPILASDLPRYSPGAPALMPQGWHTGPDGTERLVASTLTETKFSVRVGKSGYGKTEQALVQFAALAHGNPEVGGLFVDPHGDGLAALAPYLAHPEIMARLLCLDLTGRHGDQARMGTWNPLGLEHGQDPGSVAQDVVDTFTKVLGWTDASHPRAMTILDKAVEALVAVNNAAVRAGRPDQQATLFQIPTLLTKPAWRNAVVAGLEPKAAEWWRTIYPTFSDDATSPVLNPLERLFKNRVTRALLGSPTSSYNIREAMDTGKLVWISPSASGPTDRLLISLLFRDLFRATLARRDMPAQHRRDFHAFIDELISVSAMAAEILAEMTEELRKFGLRLHAMTQLLQRVPTAVRTSLLQNASVLSSSAGSVEATGLVATEWHGRIDPVGISHLPRFHHYVSLTHHGRMIGPLLIRNPHLEEVFGNLARPNKTQLLRLTADTNLSARPVAYLCGVAAEHDAAVAEFLRPARNTPRPAGQQPPAEGPIDPEFS</sequence>
<dbReference type="RefSeq" id="WP_108146619.1">
    <property type="nucleotide sequence ID" value="NZ_CP026304.1"/>
</dbReference>
<protein>
    <submittedName>
        <fullName evidence="2">ATP/GTP-binding protein</fullName>
    </submittedName>
</protein>
<dbReference type="EMBL" id="CP026304">
    <property type="protein sequence ID" value="AVZ70924.1"/>
    <property type="molecule type" value="Genomic_DNA"/>
</dbReference>
<evidence type="ECO:0000256" key="1">
    <source>
        <dbReference type="SAM" id="MobiDB-lite"/>
    </source>
</evidence>
<gene>
    <name evidence="2" type="ORF">SLUN_00195</name>
</gene>
<evidence type="ECO:0000313" key="2">
    <source>
        <dbReference type="EMBL" id="AVZ70924.1"/>
    </source>
</evidence>
<dbReference type="InterPro" id="IPR027417">
    <property type="entry name" value="P-loop_NTPase"/>
</dbReference>
<proteinExistence type="predicted"/>
<accession>A0A2R4SVN5</accession>
<dbReference type="AlphaFoldDB" id="A0A2R4SVN5"/>
<evidence type="ECO:0000313" key="3">
    <source>
        <dbReference type="Proteomes" id="UP000244201"/>
    </source>
</evidence>
<dbReference type="Proteomes" id="UP000244201">
    <property type="component" value="Chromosome"/>
</dbReference>
<dbReference type="GeneID" id="55653720"/>
<reference evidence="2 3" key="1">
    <citation type="submission" date="2018-01" db="EMBL/GenBank/DDBJ databases">
        <title>Complete genome sequence of Streptomyces lunaelactis MM109T, a Ferroverdin A producer isolated from cave moonmilk deposits.</title>
        <authorList>
            <person name="Naome A."/>
            <person name="Martinet L."/>
            <person name="Maciejewska M."/>
            <person name="Anderssen S."/>
            <person name="Adam D."/>
            <person name="Tenconi E."/>
            <person name="Deflandre B."/>
            <person name="Arguelles-Arias A."/>
            <person name="Calusinska M."/>
            <person name="Copieters W."/>
            <person name="Karim L."/>
            <person name="Hanikenne M."/>
            <person name="Baurain D."/>
            <person name="van Wezel G."/>
            <person name="Smargiasso N."/>
            <person name="de Pauw E."/>
            <person name="Delfosse P."/>
            <person name="Rigali S."/>
        </authorList>
    </citation>
    <scope>NUCLEOTIDE SEQUENCE [LARGE SCALE GENOMIC DNA]</scope>
    <source>
        <strain evidence="2 3">MM109</strain>
    </source>
</reference>
<dbReference type="KEGG" id="slk:SLUN_00195"/>
<dbReference type="SUPFAM" id="SSF52540">
    <property type="entry name" value="P-loop containing nucleoside triphosphate hydrolases"/>
    <property type="match status" value="1"/>
</dbReference>
<organism evidence="2 3">
    <name type="scientific">Streptomyces lunaelactis</name>
    <dbReference type="NCBI Taxonomy" id="1535768"/>
    <lineage>
        <taxon>Bacteria</taxon>
        <taxon>Bacillati</taxon>
        <taxon>Actinomycetota</taxon>
        <taxon>Actinomycetes</taxon>
        <taxon>Kitasatosporales</taxon>
        <taxon>Streptomycetaceae</taxon>
        <taxon>Streptomyces</taxon>
    </lineage>
</organism>